<organism evidence="1 2">
    <name type="scientific">Paenibacillus aestuarii</name>
    <dbReference type="NCBI Taxonomy" id="516965"/>
    <lineage>
        <taxon>Bacteria</taxon>
        <taxon>Bacillati</taxon>
        <taxon>Bacillota</taxon>
        <taxon>Bacilli</taxon>
        <taxon>Bacillales</taxon>
        <taxon>Paenibacillaceae</taxon>
        <taxon>Paenibacillus</taxon>
    </lineage>
</organism>
<dbReference type="EMBL" id="JBHSMJ010000009">
    <property type="protein sequence ID" value="MFC5448672.1"/>
    <property type="molecule type" value="Genomic_DNA"/>
</dbReference>
<evidence type="ECO:0000313" key="2">
    <source>
        <dbReference type="Proteomes" id="UP001596044"/>
    </source>
</evidence>
<name>A0ABW0K7A3_9BACL</name>
<gene>
    <name evidence="1" type="ORF">ACFPOG_10385</name>
</gene>
<protein>
    <submittedName>
        <fullName evidence="1">DUF1572 family protein</fullName>
    </submittedName>
</protein>
<evidence type="ECO:0000313" key="1">
    <source>
        <dbReference type="EMBL" id="MFC5448672.1"/>
    </source>
</evidence>
<dbReference type="Pfam" id="PF07609">
    <property type="entry name" value="DUF1572"/>
    <property type="match status" value="1"/>
</dbReference>
<dbReference type="InterPro" id="IPR034660">
    <property type="entry name" value="DinB/YfiT-like"/>
</dbReference>
<accession>A0ABW0K7A3</accession>
<comment type="caution">
    <text evidence="1">The sequence shown here is derived from an EMBL/GenBank/DDBJ whole genome shotgun (WGS) entry which is preliminary data.</text>
</comment>
<dbReference type="Gene3D" id="1.20.120.450">
    <property type="entry name" value="dinb family like domain"/>
    <property type="match status" value="1"/>
</dbReference>
<dbReference type="InterPro" id="IPR011466">
    <property type="entry name" value="DUF1572"/>
</dbReference>
<dbReference type="Proteomes" id="UP001596044">
    <property type="component" value="Unassembled WGS sequence"/>
</dbReference>
<reference evidence="2" key="1">
    <citation type="journal article" date="2019" name="Int. J. Syst. Evol. Microbiol.">
        <title>The Global Catalogue of Microorganisms (GCM) 10K type strain sequencing project: providing services to taxonomists for standard genome sequencing and annotation.</title>
        <authorList>
            <consortium name="The Broad Institute Genomics Platform"/>
            <consortium name="The Broad Institute Genome Sequencing Center for Infectious Disease"/>
            <person name="Wu L."/>
            <person name="Ma J."/>
        </authorList>
    </citation>
    <scope>NUCLEOTIDE SEQUENCE [LARGE SCALE GENOMIC DNA]</scope>
    <source>
        <strain evidence="2">KACC 11904</strain>
    </source>
</reference>
<dbReference type="SUPFAM" id="SSF109854">
    <property type="entry name" value="DinB/YfiT-like putative metalloenzymes"/>
    <property type="match status" value="1"/>
</dbReference>
<proteinExistence type="predicted"/>
<dbReference type="RefSeq" id="WP_270878332.1">
    <property type="nucleotide sequence ID" value="NZ_JAQFVF010000018.1"/>
</dbReference>
<keyword evidence="2" id="KW-1185">Reference proteome</keyword>
<sequence>MNEIKVILKDRIDAIEKRILLVLEQLDDQQVNWRPNESSNSISNLIIHINGNMKERIGSGMNHVPFVRNRDDEFEEQFKTQAELIEITKSLFSELRETLVAMSDERFAQTQKIGDRELTNLAIFIQCATHFSEHMGQILYIAKIIKDGEYVTTSVPKKKPM</sequence>